<dbReference type="InterPro" id="IPR058627">
    <property type="entry name" value="MdtA-like_C"/>
</dbReference>
<evidence type="ECO:0000259" key="8">
    <source>
        <dbReference type="Pfam" id="PF25967"/>
    </source>
</evidence>
<feature type="domain" description="Multidrug resistance protein MdtA-like barrel-sandwich hybrid" evidence="6">
    <location>
        <begin position="66"/>
        <end position="208"/>
    </location>
</feature>
<evidence type="ECO:0000313" key="9">
    <source>
        <dbReference type="EMBL" id="MEG3184860.1"/>
    </source>
</evidence>
<sequence length="407" mass="42581">MSKTPRLVRRFRVLVLPLALSVALAACGGDEAAQQMPPAPVTVVTLQTQPVTLTRELPGRTAPFLVAEVRPQVNGIVERQLFDEGGLVEAGQALYQLEDAAYQADASSAKAALARAEATLKSAQLTARRSAELAKIDAISKQDNENAIAALRQAEADVGVARAALQGRSVTLDYARISAPISGRIGKSSVTRGALVTANQATPLATIQQTDPMYVDLTQSSSELLALRRNVAAGTAEQADLPVRILLEDGTEYAHDGKLAFSEITVDPSTGSYLLRVEVPNPDHLLLPGMYVRAVVGSAVRQDGLLVPQKGITRDPKGNATAMVVGKDGKVEPRAVEVSRTIGDQWLVEDGLAAGDKVIVEGLQKIQPGAPVQATEAGTEATPDAAEPAAAAPADTAVDTDANASKQ</sequence>
<evidence type="ECO:0000259" key="6">
    <source>
        <dbReference type="Pfam" id="PF25917"/>
    </source>
</evidence>
<evidence type="ECO:0000256" key="3">
    <source>
        <dbReference type="SAM" id="MobiDB-lite"/>
    </source>
</evidence>
<feature type="chain" id="PRO_5045805695" evidence="4">
    <location>
        <begin position="26"/>
        <end position="407"/>
    </location>
</feature>
<evidence type="ECO:0000256" key="4">
    <source>
        <dbReference type="SAM" id="SignalP"/>
    </source>
</evidence>
<name>A0ABU7Z118_9GAMM</name>
<reference evidence="9 10" key="1">
    <citation type="journal article" date="2016" name="Int. J. Syst. Evol. Microbiol.">
        <title>Lysobacter erysipheiresistens sp. nov., an antagonist of powdery mildew, isolated from tobacco-cultivated soil.</title>
        <authorList>
            <person name="Xie B."/>
            <person name="Li T."/>
            <person name="Lin X."/>
            <person name="Wang C.J."/>
            <person name="Chen Y.J."/>
            <person name="Liu W.J."/>
            <person name="Zhao Z.W."/>
        </authorList>
    </citation>
    <scope>NUCLEOTIDE SEQUENCE [LARGE SCALE GENOMIC DNA]</scope>
    <source>
        <strain evidence="9 10">RS-LYSO-3</strain>
    </source>
</reference>
<dbReference type="Pfam" id="PF25876">
    <property type="entry name" value="HH_MFP_RND"/>
    <property type="match status" value="1"/>
</dbReference>
<dbReference type="Pfam" id="PF25967">
    <property type="entry name" value="RND-MFP_C"/>
    <property type="match status" value="1"/>
</dbReference>
<proteinExistence type="inferred from homology"/>
<dbReference type="InterPro" id="IPR006143">
    <property type="entry name" value="RND_pump_MFP"/>
</dbReference>
<comment type="subcellular location">
    <subcellularLocation>
        <location evidence="1">Cell inner membrane</location>
        <topology evidence="1">Lipid-anchor</topology>
    </subcellularLocation>
</comment>
<dbReference type="NCBIfam" id="TIGR01730">
    <property type="entry name" value="RND_mfp"/>
    <property type="match status" value="1"/>
</dbReference>
<dbReference type="InterPro" id="IPR058624">
    <property type="entry name" value="MdtA-like_HH"/>
</dbReference>
<dbReference type="PANTHER" id="PTHR30158">
    <property type="entry name" value="ACRA/E-RELATED COMPONENT OF DRUG EFFLUX TRANSPORTER"/>
    <property type="match status" value="1"/>
</dbReference>
<evidence type="ECO:0000313" key="10">
    <source>
        <dbReference type="Proteomes" id="UP001355056"/>
    </source>
</evidence>
<feature type="compositionally biased region" description="Low complexity" evidence="3">
    <location>
        <begin position="374"/>
        <end position="407"/>
    </location>
</feature>
<comment type="caution">
    <text evidence="9">The sequence shown here is derived from an EMBL/GenBank/DDBJ whole genome shotgun (WGS) entry which is preliminary data.</text>
</comment>
<feature type="domain" description="Multidrug resistance protein MdtA-like beta-barrel" evidence="7">
    <location>
        <begin position="212"/>
        <end position="296"/>
    </location>
</feature>
<dbReference type="Gene3D" id="2.40.420.20">
    <property type="match status" value="1"/>
</dbReference>
<dbReference type="PANTHER" id="PTHR30158:SF3">
    <property type="entry name" value="MULTIDRUG EFFLUX PUMP SUBUNIT ACRA-RELATED"/>
    <property type="match status" value="1"/>
</dbReference>
<dbReference type="InterPro" id="IPR058626">
    <property type="entry name" value="MdtA-like_b-barrel"/>
</dbReference>
<feature type="domain" description="Multidrug resistance protein MdtA-like C-terminal permuted SH3" evidence="8">
    <location>
        <begin position="305"/>
        <end position="365"/>
    </location>
</feature>
<evidence type="ECO:0000259" key="5">
    <source>
        <dbReference type="Pfam" id="PF25876"/>
    </source>
</evidence>
<keyword evidence="10" id="KW-1185">Reference proteome</keyword>
<dbReference type="SUPFAM" id="SSF111369">
    <property type="entry name" value="HlyD-like secretion proteins"/>
    <property type="match status" value="1"/>
</dbReference>
<feature type="signal peptide" evidence="4">
    <location>
        <begin position="1"/>
        <end position="25"/>
    </location>
</feature>
<evidence type="ECO:0000259" key="7">
    <source>
        <dbReference type="Pfam" id="PF25944"/>
    </source>
</evidence>
<dbReference type="Gene3D" id="2.40.50.100">
    <property type="match status" value="1"/>
</dbReference>
<keyword evidence="4" id="KW-0732">Signal</keyword>
<dbReference type="PROSITE" id="PS51257">
    <property type="entry name" value="PROKAR_LIPOPROTEIN"/>
    <property type="match status" value="1"/>
</dbReference>
<evidence type="ECO:0000256" key="2">
    <source>
        <dbReference type="ARBA" id="ARBA00009477"/>
    </source>
</evidence>
<dbReference type="Proteomes" id="UP001355056">
    <property type="component" value="Unassembled WGS sequence"/>
</dbReference>
<dbReference type="InterPro" id="IPR058625">
    <property type="entry name" value="MdtA-like_BSH"/>
</dbReference>
<dbReference type="RefSeq" id="WP_332617770.1">
    <property type="nucleotide sequence ID" value="NZ_JAXGFP010000006.1"/>
</dbReference>
<protein>
    <submittedName>
        <fullName evidence="9">Efflux RND transporter periplasmic adaptor subunit</fullName>
    </submittedName>
</protein>
<dbReference type="Pfam" id="PF25917">
    <property type="entry name" value="BSH_RND"/>
    <property type="match status" value="1"/>
</dbReference>
<feature type="region of interest" description="Disordered" evidence="3">
    <location>
        <begin position="369"/>
        <end position="407"/>
    </location>
</feature>
<organism evidence="9 10">
    <name type="scientific">Novilysobacter erysipheiresistens</name>
    <dbReference type="NCBI Taxonomy" id="1749332"/>
    <lineage>
        <taxon>Bacteria</taxon>
        <taxon>Pseudomonadati</taxon>
        <taxon>Pseudomonadota</taxon>
        <taxon>Gammaproteobacteria</taxon>
        <taxon>Lysobacterales</taxon>
        <taxon>Lysobacteraceae</taxon>
        <taxon>Novilysobacter</taxon>
    </lineage>
</organism>
<dbReference type="Pfam" id="PF25944">
    <property type="entry name" value="Beta-barrel_RND"/>
    <property type="match status" value="1"/>
</dbReference>
<dbReference type="EMBL" id="JAXGFP010000006">
    <property type="protein sequence ID" value="MEG3184860.1"/>
    <property type="molecule type" value="Genomic_DNA"/>
</dbReference>
<comment type="similarity">
    <text evidence="2">Belongs to the membrane fusion protein (MFP) (TC 8.A.1) family.</text>
</comment>
<accession>A0ABU7Z118</accession>
<gene>
    <name evidence="9" type="ORF">SNE34_12675</name>
</gene>
<dbReference type="Gene3D" id="1.10.287.470">
    <property type="entry name" value="Helix hairpin bin"/>
    <property type="match status" value="1"/>
</dbReference>
<dbReference type="Gene3D" id="2.40.30.170">
    <property type="match status" value="1"/>
</dbReference>
<evidence type="ECO:0000256" key="1">
    <source>
        <dbReference type="ARBA" id="ARBA00004519"/>
    </source>
</evidence>
<feature type="domain" description="Multidrug resistance protein MdtA-like alpha-helical hairpin" evidence="5">
    <location>
        <begin position="107"/>
        <end position="175"/>
    </location>
</feature>